<accession>C5BP93</accession>
<protein>
    <submittedName>
        <fullName evidence="2">CRISPR-associated protein, Csd1 family</fullName>
    </submittedName>
</protein>
<dbReference type="InterPro" id="IPR010144">
    <property type="entry name" value="CRISPR-assoc_prot_Csd1-typ"/>
</dbReference>
<dbReference type="Pfam" id="PF09709">
    <property type="entry name" value="Cas_Csd1"/>
    <property type="match status" value="1"/>
</dbReference>
<dbReference type="STRING" id="377629.TERTU_3117"/>
<dbReference type="eggNOG" id="COG5632">
    <property type="taxonomic scope" value="Bacteria"/>
</dbReference>
<name>C5BP93_TERTT</name>
<feature type="compositionally biased region" description="Basic and acidic residues" evidence="1">
    <location>
        <begin position="650"/>
        <end position="664"/>
    </location>
</feature>
<reference evidence="2 3" key="1">
    <citation type="journal article" date="2009" name="PLoS ONE">
        <title>The complete genome of Teredinibacter turnerae T7901: an intracellular endosymbiont of marine wood-boring bivalves (shipworms).</title>
        <authorList>
            <person name="Yang J.C."/>
            <person name="Madupu R."/>
            <person name="Durkin A.S."/>
            <person name="Ekborg N.A."/>
            <person name="Pedamallu C.S."/>
            <person name="Hostetler J.B."/>
            <person name="Radune D."/>
            <person name="Toms B.S."/>
            <person name="Henrissat B."/>
            <person name="Coutinho P.M."/>
            <person name="Schwarz S."/>
            <person name="Field L."/>
            <person name="Trindade-Silva A.E."/>
            <person name="Soares C.A.G."/>
            <person name="Elshahawi S."/>
            <person name="Hanora A."/>
            <person name="Schmidt E.W."/>
            <person name="Haygood M.G."/>
            <person name="Posfai J."/>
            <person name="Benner J."/>
            <person name="Madinger C."/>
            <person name="Nove J."/>
            <person name="Anton B."/>
            <person name="Chaudhary K."/>
            <person name="Foster J."/>
            <person name="Holman A."/>
            <person name="Kumar S."/>
            <person name="Lessard P.A."/>
            <person name="Luyten Y.A."/>
            <person name="Slatko B."/>
            <person name="Wood N."/>
            <person name="Wu B."/>
            <person name="Teplitski M."/>
            <person name="Mougous J.D."/>
            <person name="Ward N."/>
            <person name="Eisen J.A."/>
            <person name="Badger J.H."/>
            <person name="Distel D.L."/>
        </authorList>
    </citation>
    <scope>NUCLEOTIDE SEQUENCE [LARGE SCALE GENOMIC DNA]</scope>
    <source>
        <strain evidence="3">ATCC 39867 / T7901</strain>
    </source>
</reference>
<proteinExistence type="predicted"/>
<dbReference type="NCBIfam" id="TIGR01863">
    <property type="entry name" value="cas_Csd1"/>
    <property type="match status" value="1"/>
</dbReference>
<dbReference type="AlphaFoldDB" id="C5BP93"/>
<dbReference type="OrthoDB" id="5389988at2"/>
<keyword evidence="3" id="KW-1185">Reference proteome</keyword>
<gene>
    <name evidence="2" type="primary">csd1</name>
    <name evidence="2" type="ordered locus">TERTU_3117</name>
</gene>
<dbReference type="EMBL" id="CP001614">
    <property type="protein sequence ID" value="ACR12476.1"/>
    <property type="molecule type" value="Genomic_DNA"/>
</dbReference>
<evidence type="ECO:0000313" key="3">
    <source>
        <dbReference type="Proteomes" id="UP000009080"/>
    </source>
</evidence>
<evidence type="ECO:0000256" key="1">
    <source>
        <dbReference type="SAM" id="MobiDB-lite"/>
    </source>
</evidence>
<dbReference type="HOGENOM" id="CLU_016417_0_0_6"/>
<dbReference type="KEGG" id="ttu:TERTU_3117"/>
<feature type="compositionally biased region" description="Acidic residues" evidence="1">
    <location>
        <begin position="665"/>
        <end position="677"/>
    </location>
</feature>
<dbReference type="RefSeq" id="WP_015818588.1">
    <property type="nucleotide sequence ID" value="NC_012997.1"/>
</dbReference>
<organism evidence="2 3">
    <name type="scientific">Teredinibacter turnerae (strain ATCC 39867 / T7901)</name>
    <dbReference type="NCBI Taxonomy" id="377629"/>
    <lineage>
        <taxon>Bacteria</taxon>
        <taxon>Pseudomonadati</taxon>
        <taxon>Pseudomonadota</taxon>
        <taxon>Gammaproteobacteria</taxon>
        <taxon>Cellvibrionales</taxon>
        <taxon>Cellvibrionaceae</taxon>
        <taxon>Teredinibacter</taxon>
    </lineage>
</organism>
<sequence>MSWMAQLYQTYENCVDMDLPIEQRVMPICHTPQQVHIHVSIDDQANFISAEVLEKFSVVLPATESSASRSSGVAPHALADKLQYVAADFEHYSTSRKPFFSAYSQQLAAWCESEYAHPKVQLIYRYLTANNLIADLIKHGVCWVDENNKFLEAWDQDATGRDTVPPIFKVLTKTQGVIDQGNALVCWSVLLPGDPQNKTWEDESIRESWIRFDLSNAGESKFCYITGANKPAGKNHPAKIRYGSDKAKLISSNDNSGFTYRGRFVDPQQAATVSFEVSQKAHNALRWLIDRQGSKGRNGEQVVLAWSTTGVPVPNPIVDPAEWGDELSPNGPEVSVADSEIPDYGRNFAFYPAQALKRKIQGFAEQLHINDSINILVLDSATPGRMAVSVYLNFLRDDYFASLENWQTHFCWWQRLSAEKQDKNRRLYYQRWRVEAPSIWKIAEATFGEAIKNNDKLKRAIVERLLPSILLNRNIPDDIYQRCIQRACQRSGKEPWEWERDLGVACALFSGFHHPDRQIKPERQRTYTMALDTNYTSRDYLYGRLLAVGELIETWSNEAMRIPARTTHVSRLFQRFSDRPATTWLTIEKHLAPYRQRLKTRSWPNSKALEGTLDQILSLFDTTDFNSDAKLSGEFLLGYHCQRLALDEERAERRAKAKADKNIDTEDEEISTEGDAA</sequence>
<dbReference type="Proteomes" id="UP000009080">
    <property type="component" value="Chromosome"/>
</dbReference>
<dbReference type="CDD" id="cd09757">
    <property type="entry name" value="Cas8c_I-C"/>
    <property type="match status" value="1"/>
</dbReference>
<evidence type="ECO:0000313" key="2">
    <source>
        <dbReference type="EMBL" id="ACR12476.1"/>
    </source>
</evidence>
<feature type="region of interest" description="Disordered" evidence="1">
    <location>
        <begin position="650"/>
        <end position="677"/>
    </location>
</feature>